<sequence length="275" mass="30615">MAVDLPSNSVSHDYGKTVGWQFSEGRDFSRSFSTDTSAIILNKAAAKFMGFEGEAVGEIIYSDDEPYQVIGVIEDMVVQSPYEPVRASVYRLSRGWENVIVLKLNPDKGIRPALAELKAVFTKYSPTVPYEYHFVSDDYARKFGDEERIGKLASCFAVLAIFVSCLGLFGLASFVAEQRTKEIGVRKVLGASIVSLWGLLSKDFVLLVLIALLIATPLSWYFMDGWLRQYPYRTELSWWIFAVTSAGALAITLLTVSFQSLKAALMNPVKSLRSE</sequence>
<dbReference type="Pfam" id="PF12704">
    <property type="entry name" value="MacB_PCD"/>
    <property type="match status" value="1"/>
</dbReference>
<feature type="transmembrane region" description="Helical" evidence="6">
    <location>
        <begin position="236"/>
        <end position="256"/>
    </location>
</feature>
<feature type="domain" description="ABC3 transporter permease C-terminal" evidence="7">
    <location>
        <begin position="155"/>
        <end position="268"/>
    </location>
</feature>
<comment type="subcellular location">
    <subcellularLocation>
        <location evidence="1">Cell membrane</location>
        <topology evidence="1">Multi-pass membrane protein</topology>
    </subcellularLocation>
</comment>
<dbReference type="RefSeq" id="WP_246440945.1">
    <property type="nucleotide sequence ID" value="NZ_JACHGF010000019.1"/>
</dbReference>
<evidence type="ECO:0000256" key="1">
    <source>
        <dbReference type="ARBA" id="ARBA00004651"/>
    </source>
</evidence>
<dbReference type="PANTHER" id="PTHR30572">
    <property type="entry name" value="MEMBRANE COMPONENT OF TRANSPORTER-RELATED"/>
    <property type="match status" value="1"/>
</dbReference>
<dbReference type="Pfam" id="PF02687">
    <property type="entry name" value="FtsX"/>
    <property type="match status" value="1"/>
</dbReference>
<proteinExistence type="predicted"/>
<protein>
    <submittedName>
        <fullName evidence="9">ABC-type antimicrobial peptide transport system permease subunit</fullName>
    </submittedName>
</protein>
<evidence type="ECO:0000313" key="10">
    <source>
        <dbReference type="Proteomes" id="UP000557307"/>
    </source>
</evidence>
<feature type="domain" description="MacB-like periplasmic core" evidence="8">
    <location>
        <begin position="10"/>
        <end position="119"/>
    </location>
</feature>
<dbReference type="InterPro" id="IPR003838">
    <property type="entry name" value="ABC3_permease_C"/>
</dbReference>
<keyword evidence="5 6" id="KW-0472">Membrane</keyword>
<keyword evidence="2" id="KW-1003">Cell membrane</keyword>
<evidence type="ECO:0000313" key="9">
    <source>
        <dbReference type="EMBL" id="MBB5287523.1"/>
    </source>
</evidence>
<organism evidence="9 10">
    <name type="scientific">Rhabdobacter roseus</name>
    <dbReference type="NCBI Taxonomy" id="1655419"/>
    <lineage>
        <taxon>Bacteria</taxon>
        <taxon>Pseudomonadati</taxon>
        <taxon>Bacteroidota</taxon>
        <taxon>Cytophagia</taxon>
        <taxon>Cytophagales</taxon>
        <taxon>Cytophagaceae</taxon>
        <taxon>Rhabdobacter</taxon>
    </lineage>
</organism>
<keyword evidence="10" id="KW-1185">Reference proteome</keyword>
<dbReference type="PANTHER" id="PTHR30572:SF18">
    <property type="entry name" value="ABC-TYPE MACROLIDE FAMILY EXPORT SYSTEM PERMEASE COMPONENT 2"/>
    <property type="match status" value="1"/>
</dbReference>
<gene>
    <name evidence="9" type="ORF">HNQ92_005687</name>
</gene>
<dbReference type="InterPro" id="IPR050250">
    <property type="entry name" value="Macrolide_Exporter_MacB"/>
</dbReference>
<reference evidence="9 10" key="1">
    <citation type="submission" date="2020-08" db="EMBL/GenBank/DDBJ databases">
        <title>Genomic Encyclopedia of Type Strains, Phase IV (KMG-IV): sequencing the most valuable type-strain genomes for metagenomic binning, comparative biology and taxonomic classification.</title>
        <authorList>
            <person name="Goeker M."/>
        </authorList>
    </citation>
    <scope>NUCLEOTIDE SEQUENCE [LARGE SCALE GENOMIC DNA]</scope>
    <source>
        <strain evidence="9 10">DSM 105074</strain>
    </source>
</reference>
<evidence type="ECO:0000256" key="4">
    <source>
        <dbReference type="ARBA" id="ARBA00022989"/>
    </source>
</evidence>
<dbReference type="Proteomes" id="UP000557307">
    <property type="component" value="Unassembled WGS sequence"/>
</dbReference>
<evidence type="ECO:0000256" key="2">
    <source>
        <dbReference type="ARBA" id="ARBA00022475"/>
    </source>
</evidence>
<evidence type="ECO:0000259" key="8">
    <source>
        <dbReference type="Pfam" id="PF12704"/>
    </source>
</evidence>
<dbReference type="EMBL" id="JACHGF010000019">
    <property type="protein sequence ID" value="MBB5287523.1"/>
    <property type="molecule type" value="Genomic_DNA"/>
</dbReference>
<evidence type="ECO:0000256" key="6">
    <source>
        <dbReference type="SAM" id="Phobius"/>
    </source>
</evidence>
<evidence type="ECO:0000256" key="3">
    <source>
        <dbReference type="ARBA" id="ARBA00022692"/>
    </source>
</evidence>
<dbReference type="AlphaFoldDB" id="A0A840U1Q6"/>
<accession>A0A840U1Q6</accession>
<comment type="caution">
    <text evidence="9">The sequence shown here is derived from an EMBL/GenBank/DDBJ whole genome shotgun (WGS) entry which is preliminary data.</text>
</comment>
<keyword evidence="4 6" id="KW-1133">Transmembrane helix</keyword>
<evidence type="ECO:0000256" key="5">
    <source>
        <dbReference type="ARBA" id="ARBA00023136"/>
    </source>
</evidence>
<feature type="transmembrane region" description="Helical" evidence="6">
    <location>
        <begin position="156"/>
        <end position="176"/>
    </location>
</feature>
<name>A0A840U1Q6_9BACT</name>
<feature type="transmembrane region" description="Helical" evidence="6">
    <location>
        <begin position="188"/>
        <end position="216"/>
    </location>
</feature>
<dbReference type="GO" id="GO:0022857">
    <property type="term" value="F:transmembrane transporter activity"/>
    <property type="evidence" value="ECO:0007669"/>
    <property type="project" value="TreeGrafter"/>
</dbReference>
<dbReference type="GO" id="GO:0005886">
    <property type="term" value="C:plasma membrane"/>
    <property type="evidence" value="ECO:0007669"/>
    <property type="project" value="UniProtKB-SubCell"/>
</dbReference>
<keyword evidence="3 6" id="KW-0812">Transmembrane</keyword>
<evidence type="ECO:0000259" key="7">
    <source>
        <dbReference type="Pfam" id="PF02687"/>
    </source>
</evidence>
<dbReference type="InterPro" id="IPR025857">
    <property type="entry name" value="MacB_PCD"/>
</dbReference>